<dbReference type="AlphaFoldDB" id="A0A090EIW8"/>
<organism evidence="2 3">
    <name type="scientific">Mesorhizobium plurifarium</name>
    <dbReference type="NCBI Taxonomy" id="69974"/>
    <lineage>
        <taxon>Bacteria</taxon>
        <taxon>Pseudomonadati</taxon>
        <taxon>Pseudomonadota</taxon>
        <taxon>Alphaproteobacteria</taxon>
        <taxon>Hyphomicrobiales</taxon>
        <taxon>Phyllobacteriaceae</taxon>
        <taxon>Mesorhizobium</taxon>
    </lineage>
</organism>
<evidence type="ECO:0000313" key="3">
    <source>
        <dbReference type="Proteomes" id="UP000046373"/>
    </source>
</evidence>
<accession>A0A090EIW8</accession>
<evidence type="ECO:0000256" key="1">
    <source>
        <dbReference type="SAM" id="MobiDB-lite"/>
    </source>
</evidence>
<dbReference type="EMBL" id="CCNB01000006">
    <property type="protein sequence ID" value="CDX30682.1"/>
    <property type="molecule type" value="Genomic_DNA"/>
</dbReference>
<feature type="region of interest" description="Disordered" evidence="1">
    <location>
        <begin position="1"/>
        <end position="24"/>
    </location>
</feature>
<gene>
    <name evidence="2" type="ORF">MPLDJ20_140001</name>
</gene>
<name>A0A090EIW8_MESPL</name>
<dbReference type="GeneID" id="31888903"/>
<feature type="compositionally biased region" description="Polar residues" evidence="1">
    <location>
        <begin position="1"/>
        <end position="22"/>
    </location>
</feature>
<proteinExistence type="predicted"/>
<feature type="region of interest" description="Disordered" evidence="1">
    <location>
        <begin position="53"/>
        <end position="80"/>
    </location>
</feature>
<dbReference type="Proteomes" id="UP000046373">
    <property type="component" value="Unassembled WGS sequence"/>
</dbReference>
<sequence length="97" mass="9802">MTASTLGLTDSKQFLQSGSSGAASPVSFGKLVSQAASSATTDLLNVLNAVKGFGQNQNKPSGAASDLLSDKGKQGAGYGQADDTLKKALKDILKPND</sequence>
<reference evidence="2 3" key="1">
    <citation type="submission" date="2014-08" db="EMBL/GenBank/DDBJ databases">
        <authorList>
            <person name="Moulin Lionel"/>
        </authorList>
    </citation>
    <scope>NUCLEOTIDE SEQUENCE [LARGE SCALE GENOMIC DNA]</scope>
</reference>
<protein>
    <submittedName>
        <fullName evidence="2">Uncharacterized protein</fullName>
    </submittedName>
</protein>
<evidence type="ECO:0000313" key="2">
    <source>
        <dbReference type="EMBL" id="CDX30682.1"/>
    </source>
</evidence>